<keyword evidence="2" id="KW-0521">NADP</keyword>
<dbReference type="AlphaFoldDB" id="W6Z0N6"/>
<dbReference type="SUPFAM" id="SSF51735">
    <property type="entry name" value="NAD(P)-binding Rossmann-fold domains"/>
    <property type="match status" value="1"/>
</dbReference>
<evidence type="ECO:0000313" key="6">
    <source>
        <dbReference type="Proteomes" id="UP000053841"/>
    </source>
</evidence>
<comment type="similarity">
    <text evidence="1">Belongs to the NmrA-type oxidoreductase family. Isoflavone reductase subfamily.</text>
</comment>
<dbReference type="Gene3D" id="3.90.25.10">
    <property type="entry name" value="UDP-galactose 4-epimerase, domain 1"/>
    <property type="match status" value="1"/>
</dbReference>
<evidence type="ECO:0000256" key="1">
    <source>
        <dbReference type="ARBA" id="ARBA00005725"/>
    </source>
</evidence>
<dbReference type="EMBL" id="KI964553">
    <property type="protein sequence ID" value="EUC37256.1"/>
    <property type="molecule type" value="Genomic_DNA"/>
</dbReference>
<dbReference type="HOGENOM" id="CLU_044876_0_0_1"/>
<keyword evidence="6" id="KW-1185">Reference proteome</keyword>
<dbReference type="PANTHER" id="PTHR47706:SF4">
    <property type="entry name" value="NMRA-LIKE DOMAIN-CONTAINING PROTEIN"/>
    <property type="match status" value="1"/>
</dbReference>
<dbReference type="InterPro" id="IPR051609">
    <property type="entry name" value="NmrA/Isoflavone_reductase-like"/>
</dbReference>
<sequence length="306" mass="33830">MVKIALAGGTSGIGLAIHNALKAQDMHEYVIFTRTPSDDAKAIVVDYTSTSGLAEALKAQSIHTVISALSIGDESSGQAQLNLIEASVGAGCVKRFIPSEFGADYHKEMVKHPPSYTYKFKAREALAKTDLEYSLVCIGIFLDFWGYPHVRSVLDPRKIVGIFIDLAHNFAAIPGDGETFMVFTHTADAARFVVGMMDVPNWPESAFFAADRLTLKQFVQRAEQTKGVKFEVHYDTEEDIRAGKMTLPPNVREWLPSPEWIPMFSAAALSYLGGGFDMDMTKCKNDWFPEIKPLKVQDVIDAWNGK</sequence>
<name>W6Z0N6_COCC2</name>
<protein>
    <recommendedName>
        <fullName evidence="4">NmrA-like domain-containing protein</fullName>
    </recommendedName>
</protein>
<feature type="domain" description="NmrA-like" evidence="4">
    <location>
        <begin position="44"/>
        <end position="238"/>
    </location>
</feature>
<dbReference type="RefSeq" id="XP_007708455.1">
    <property type="nucleotide sequence ID" value="XM_007710265.1"/>
</dbReference>
<accession>W6Z0N6</accession>
<evidence type="ECO:0000256" key="3">
    <source>
        <dbReference type="ARBA" id="ARBA00023002"/>
    </source>
</evidence>
<dbReference type="KEGG" id="bze:COCCADRAFT_33522"/>
<dbReference type="GeneID" id="19147536"/>
<dbReference type="OrthoDB" id="419598at2759"/>
<dbReference type="GO" id="GO:0016491">
    <property type="term" value="F:oxidoreductase activity"/>
    <property type="evidence" value="ECO:0007669"/>
    <property type="project" value="UniProtKB-KW"/>
</dbReference>
<evidence type="ECO:0000259" key="4">
    <source>
        <dbReference type="Pfam" id="PF05368"/>
    </source>
</evidence>
<organism evidence="5 6">
    <name type="scientific">Cochliobolus carbonum (strain 26-R-13)</name>
    <name type="common">Maize leaf spot fungus</name>
    <name type="synonym">Bipolaris zeicola</name>
    <dbReference type="NCBI Taxonomy" id="930089"/>
    <lineage>
        <taxon>Eukaryota</taxon>
        <taxon>Fungi</taxon>
        <taxon>Dikarya</taxon>
        <taxon>Ascomycota</taxon>
        <taxon>Pezizomycotina</taxon>
        <taxon>Dothideomycetes</taxon>
        <taxon>Pleosporomycetidae</taxon>
        <taxon>Pleosporales</taxon>
        <taxon>Pleosporineae</taxon>
        <taxon>Pleosporaceae</taxon>
        <taxon>Bipolaris</taxon>
    </lineage>
</organism>
<dbReference type="InterPro" id="IPR036291">
    <property type="entry name" value="NAD(P)-bd_dom_sf"/>
</dbReference>
<proteinExistence type="inferred from homology"/>
<reference evidence="5 6" key="1">
    <citation type="journal article" date="2013" name="PLoS Genet.">
        <title>Comparative genome structure, secondary metabolite, and effector coding capacity across Cochliobolus pathogens.</title>
        <authorList>
            <person name="Condon B.J."/>
            <person name="Leng Y."/>
            <person name="Wu D."/>
            <person name="Bushley K.E."/>
            <person name="Ohm R.A."/>
            <person name="Otillar R."/>
            <person name="Martin J."/>
            <person name="Schackwitz W."/>
            <person name="Grimwood J."/>
            <person name="MohdZainudin N."/>
            <person name="Xue C."/>
            <person name="Wang R."/>
            <person name="Manning V.A."/>
            <person name="Dhillon B."/>
            <person name="Tu Z.J."/>
            <person name="Steffenson B.J."/>
            <person name="Salamov A."/>
            <person name="Sun H."/>
            <person name="Lowry S."/>
            <person name="LaButti K."/>
            <person name="Han J."/>
            <person name="Copeland A."/>
            <person name="Lindquist E."/>
            <person name="Barry K."/>
            <person name="Schmutz J."/>
            <person name="Baker S.E."/>
            <person name="Ciuffetti L.M."/>
            <person name="Grigoriev I.V."/>
            <person name="Zhong S."/>
            <person name="Turgeon B.G."/>
        </authorList>
    </citation>
    <scope>NUCLEOTIDE SEQUENCE [LARGE SCALE GENOMIC DNA]</scope>
    <source>
        <strain evidence="5 6">26-R-13</strain>
    </source>
</reference>
<evidence type="ECO:0000256" key="2">
    <source>
        <dbReference type="ARBA" id="ARBA00022857"/>
    </source>
</evidence>
<dbReference type="eggNOG" id="ENOG502SHYH">
    <property type="taxonomic scope" value="Eukaryota"/>
</dbReference>
<dbReference type="Proteomes" id="UP000053841">
    <property type="component" value="Unassembled WGS sequence"/>
</dbReference>
<dbReference type="Gene3D" id="3.40.50.720">
    <property type="entry name" value="NAD(P)-binding Rossmann-like Domain"/>
    <property type="match status" value="1"/>
</dbReference>
<keyword evidence="3" id="KW-0560">Oxidoreductase</keyword>
<gene>
    <name evidence="5" type="ORF">COCCADRAFT_33522</name>
</gene>
<dbReference type="PANTHER" id="PTHR47706">
    <property type="entry name" value="NMRA-LIKE FAMILY PROTEIN"/>
    <property type="match status" value="1"/>
</dbReference>
<evidence type="ECO:0000313" key="5">
    <source>
        <dbReference type="EMBL" id="EUC37256.1"/>
    </source>
</evidence>
<dbReference type="Pfam" id="PF05368">
    <property type="entry name" value="NmrA"/>
    <property type="match status" value="1"/>
</dbReference>
<dbReference type="InterPro" id="IPR008030">
    <property type="entry name" value="NmrA-like"/>
</dbReference>